<sequence length="256" mass="26704">MSCVSVERMERILVISLDRPAALNAVDSRMTDELGAAIDLLERSDDLLVGVLTGTGRAFCVGADMKAVASGSPFDALRHPEWGFAGMATRRLDKPLVAAVNGAAIGGGLEIALCCDVIVAADDALLGLPEVRHGVFAAGGGVQRLARRVPLSTALELMLTGRLIPASEAMHLGLVNRVAPRDDVLAEAVGIASEIAANASLAVRASKRLAWEGGDITDSEVKRRTDQIARDVFASRDAAEGMAAFADGRSPTFTGD</sequence>
<name>A0A1X9LW38_9MICO</name>
<evidence type="ECO:0000313" key="7">
    <source>
        <dbReference type="EMBL" id="ARJ07519.1"/>
    </source>
</evidence>
<dbReference type="InterPro" id="IPR014748">
    <property type="entry name" value="Enoyl-CoA_hydra_C"/>
</dbReference>
<dbReference type="CDD" id="cd06558">
    <property type="entry name" value="crotonase-like"/>
    <property type="match status" value="1"/>
</dbReference>
<evidence type="ECO:0000256" key="4">
    <source>
        <dbReference type="ARBA" id="ARBA00023709"/>
    </source>
</evidence>
<reference evidence="7 8" key="1">
    <citation type="submission" date="2017-04" db="EMBL/GenBank/DDBJ databases">
        <authorList>
            <person name="Afonso C.L."/>
            <person name="Miller P.J."/>
            <person name="Scott M.A."/>
            <person name="Spackman E."/>
            <person name="Goraichik I."/>
            <person name="Dimitrov K.M."/>
            <person name="Suarez D.L."/>
            <person name="Swayne D.E."/>
        </authorList>
    </citation>
    <scope>NUCLEOTIDE SEQUENCE [LARGE SCALE GENOMIC DNA]</scope>
    <source>
        <strain evidence="8">XA(T)</strain>
        <plasmid evidence="8">Plasmid unnamed1</plasmid>
    </source>
</reference>
<dbReference type="InterPro" id="IPR018376">
    <property type="entry name" value="Enoyl-CoA_hyd/isom_CS"/>
</dbReference>
<dbReference type="KEGG" id="cphy:B5808_19140"/>
<accession>A0A1X9LW38</accession>
<dbReference type="RefSeq" id="WP_085021656.1">
    <property type="nucleotide sequence ID" value="NZ_BMHD01000003.1"/>
</dbReference>
<evidence type="ECO:0000313" key="8">
    <source>
        <dbReference type="Proteomes" id="UP000192775"/>
    </source>
</evidence>
<dbReference type="EC" id="4.2.1.17" evidence="2"/>
<keyword evidence="3" id="KW-0456">Lyase</keyword>
<dbReference type="AlphaFoldDB" id="A0A1X9LW38"/>
<proteinExistence type="inferred from homology"/>
<dbReference type="Gene3D" id="1.10.12.10">
    <property type="entry name" value="Lyase 2-enoyl-coa Hydratase, Chain A, domain 2"/>
    <property type="match status" value="1"/>
</dbReference>
<dbReference type="Pfam" id="PF00378">
    <property type="entry name" value="ECH_1"/>
    <property type="match status" value="1"/>
</dbReference>
<dbReference type="Proteomes" id="UP000192775">
    <property type="component" value="Plasmid unnamed1"/>
</dbReference>
<evidence type="ECO:0000256" key="5">
    <source>
        <dbReference type="ARBA" id="ARBA00023717"/>
    </source>
</evidence>
<keyword evidence="7" id="KW-0614">Plasmid</keyword>
<dbReference type="EMBL" id="CP020716">
    <property type="protein sequence ID" value="ARJ07519.1"/>
    <property type="molecule type" value="Genomic_DNA"/>
</dbReference>
<evidence type="ECO:0000256" key="3">
    <source>
        <dbReference type="ARBA" id="ARBA00023239"/>
    </source>
</evidence>
<comment type="similarity">
    <text evidence="1 6">Belongs to the enoyl-CoA hydratase/isomerase family.</text>
</comment>
<comment type="catalytic activity">
    <reaction evidence="5">
        <text>a 4-saturated-(3S)-3-hydroxyacyl-CoA = a (3E)-enoyl-CoA + H2O</text>
        <dbReference type="Rhea" id="RHEA:20724"/>
        <dbReference type="ChEBI" id="CHEBI:15377"/>
        <dbReference type="ChEBI" id="CHEBI:58521"/>
        <dbReference type="ChEBI" id="CHEBI:137480"/>
        <dbReference type="EC" id="4.2.1.17"/>
    </reaction>
</comment>
<gene>
    <name evidence="7" type="ORF">B5808_19140</name>
</gene>
<dbReference type="SUPFAM" id="SSF52096">
    <property type="entry name" value="ClpP/crotonase"/>
    <property type="match status" value="1"/>
</dbReference>
<geneLocation type="plasmid" evidence="7">
    <name>unnamed1</name>
</geneLocation>
<evidence type="ECO:0000256" key="2">
    <source>
        <dbReference type="ARBA" id="ARBA00012076"/>
    </source>
</evidence>
<dbReference type="PANTHER" id="PTHR43802:SF1">
    <property type="entry name" value="IP11341P-RELATED"/>
    <property type="match status" value="1"/>
</dbReference>
<organism evidence="7 8">
    <name type="scientific">Cnuibacter physcomitrellae</name>
    <dbReference type="NCBI Taxonomy" id="1619308"/>
    <lineage>
        <taxon>Bacteria</taxon>
        <taxon>Bacillati</taxon>
        <taxon>Actinomycetota</taxon>
        <taxon>Actinomycetes</taxon>
        <taxon>Micrococcales</taxon>
        <taxon>Microbacteriaceae</taxon>
        <taxon>Cnuibacter</taxon>
    </lineage>
</organism>
<evidence type="ECO:0000256" key="6">
    <source>
        <dbReference type="RuleBase" id="RU003707"/>
    </source>
</evidence>
<dbReference type="PROSITE" id="PS00166">
    <property type="entry name" value="ENOYL_COA_HYDRATASE"/>
    <property type="match status" value="1"/>
</dbReference>
<evidence type="ECO:0000256" key="1">
    <source>
        <dbReference type="ARBA" id="ARBA00005254"/>
    </source>
</evidence>
<comment type="catalytic activity">
    <reaction evidence="4">
        <text>a (3S)-3-hydroxyacyl-CoA = a (2E)-enoyl-CoA + H2O</text>
        <dbReference type="Rhea" id="RHEA:16105"/>
        <dbReference type="ChEBI" id="CHEBI:15377"/>
        <dbReference type="ChEBI" id="CHEBI:57318"/>
        <dbReference type="ChEBI" id="CHEBI:58856"/>
        <dbReference type="EC" id="4.2.1.17"/>
    </reaction>
</comment>
<dbReference type="Gene3D" id="3.90.226.10">
    <property type="entry name" value="2-enoyl-CoA Hydratase, Chain A, domain 1"/>
    <property type="match status" value="1"/>
</dbReference>
<protein>
    <recommendedName>
        <fullName evidence="2">enoyl-CoA hydratase</fullName>
        <ecNumber evidence="2">4.2.1.17</ecNumber>
    </recommendedName>
</protein>
<keyword evidence="8" id="KW-1185">Reference proteome</keyword>
<dbReference type="InterPro" id="IPR001753">
    <property type="entry name" value="Enoyl-CoA_hydra/iso"/>
</dbReference>
<dbReference type="GO" id="GO:0004300">
    <property type="term" value="F:enoyl-CoA hydratase activity"/>
    <property type="evidence" value="ECO:0007669"/>
    <property type="project" value="UniProtKB-EC"/>
</dbReference>
<dbReference type="FunFam" id="3.90.226.10:FF:000009">
    <property type="entry name" value="Carnitinyl-CoA dehydratase"/>
    <property type="match status" value="1"/>
</dbReference>
<dbReference type="PANTHER" id="PTHR43802">
    <property type="entry name" value="ENOYL-COA HYDRATASE"/>
    <property type="match status" value="1"/>
</dbReference>
<dbReference type="InterPro" id="IPR029045">
    <property type="entry name" value="ClpP/crotonase-like_dom_sf"/>
</dbReference>